<evidence type="ECO:0000313" key="8">
    <source>
        <dbReference type="EMBL" id="ORZ15691.1"/>
    </source>
</evidence>
<proteinExistence type="predicted"/>
<comment type="caution">
    <text evidence="8">The sequence shown here is derived from an EMBL/GenBank/DDBJ whole genome shotgun (WGS) entry which is preliminary data.</text>
</comment>
<dbReference type="GO" id="GO:0000785">
    <property type="term" value="C:chromatin"/>
    <property type="evidence" value="ECO:0007669"/>
    <property type="project" value="TreeGrafter"/>
</dbReference>
<keyword evidence="2" id="KW-0677">Repeat</keyword>
<dbReference type="EMBL" id="MCGE01000012">
    <property type="protein sequence ID" value="ORZ15691.1"/>
    <property type="molecule type" value="Genomic_DNA"/>
</dbReference>
<keyword evidence="1" id="KW-0479">Metal-binding</keyword>
<reference evidence="8 9" key="1">
    <citation type="submission" date="2016-07" db="EMBL/GenBank/DDBJ databases">
        <title>Pervasive Adenine N6-methylation of Active Genes in Fungi.</title>
        <authorList>
            <consortium name="DOE Joint Genome Institute"/>
            <person name="Mondo S.J."/>
            <person name="Dannebaum R.O."/>
            <person name="Kuo R.C."/>
            <person name="Labutti K."/>
            <person name="Haridas S."/>
            <person name="Kuo A."/>
            <person name="Salamov A."/>
            <person name="Ahrendt S.R."/>
            <person name="Lipzen A."/>
            <person name="Sullivan W."/>
            <person name="Andreopoulos W.B."/>
            <person name="Clum A."/>
            <person name="Lindquist E."/>
            <person name="Daum C."/>
            <person name="Ramamoorthy G.K."/>
            <person name="Gryganskyi A."/>
            <person name="Culley D."/>
            <person name="Magnuson J.K."/>
            <person name="James T.Y."/>
            <person name="O'Malley M.A."/>
            <person name="Stajich J.E."/>
            <person name="Spatafora J.W."/>
            <person name="Visel A."/>
            <person name="Grigoriev I.V."/>
        </authorList>
    </citation>
    <scope>NUCLEOTIDE SEQUENCE [LARGE SCALE GENOMIC DNA]</scope>
    <source>
        <strain evidence="8 9">NRRL 1336</strain>
    </source>
</reference>
<dbReference type="PROSITE" id="PS50157">
    <property type="entry name" value="ZINC_FINGER_C2H2_2"/>
    <property type="match status" value="4"/>
</dbReference>
<keyword evidence="9" id="KW-1185">Reference proteome</keyword>
<feature type="domain" description="C2H2-type" evidence="7">
    <location>
        <begin position="237"/>
        <end position="262"/>
    </location>
</feature>
<organism evidence="8 9">
    <name type="scientific">Absidia repens</name>
    <dbReference type="NCBI Taxonomy" id="90262"/>
    <lineage>
        <taxon>Eukaryota</taxon>
        <taxon>Fungi</taxon>
        <taxon>Fungi incertae sedis</taxon>
        <taxon>Mucoromycota</taxon>
        <taxon>Mucoromycotina</taxon>
        <taxon>Mucoromycetes</taxon>
        <taxon>Mucorales</taxon>
        <taxon>Cunninghamellaceae</taxon>
        <taxon>Absidia</taxon>
    </lineage>
</organism>
<dbReference type="SUPFAM" id="SSF57667">
    <property type="entry name" value="beta-beta-alpha zinc fingers"/>
    <property type="match status" value="2"/>
</dbReference>
<dbReference type="PANTHER" id="PTHR14003">
    <property type="entry name" value="TRANSCRIPTIONAL REPRESSOR PROTEIN YY"/>
    <property type="match status" value="1"/>
</dbReference>
<dbReference type="InterPro" id="IPR013087">
    <property type="entry name" value="Znf_C2H2_type"/>
</dbReference>
<evidence type="ECO:0000256" key="2">
    <source>
        <dbReference type="ARBA" id="ARBA00022737"/>
    </source>
</evidence>
<evidence type="ECO:0000259" key="7">
    <source>
        <dbReference type="PROSITE" id="PS50157"/>
    </source>
</evidence>
<dbReference type="PROSITE" id="PS00028">
    <property type="entry name" value="ZINC_FINGER_C2H2_1"/>
    <property type="match status" value="3"/>
</dbReference>
<feature type="compositionally biased region" description="Low complexity" evidence="6">
    <location>
        <begin position="24"/>
        <end position="46"/>
    </location>
</feature>
<dbReference type="GO" id="GO:0000981">
    <property type="term" value="F:DNA-binding transcription factor activity, RNA polymerase II-specific"/>
    <property type="evidence" value="ECO:0007669"/>
    <property type="project" value="UniProtKB-ARBA"/>
</dbReference>
<dbReference type="GO" id="GO:0000978">
    <property type="term" value="F:RNA polymerase II cis-regulatory region sequence-specific DNA binding"/>
    <property type="evidence" value="ECO:0007669"/>
    <property type="project" value="TreeGrafter"/>
</dbReference>
<dbReference type="InterPro" id="IPR036236">
    <property type="entry name" value="Znf_C2H2_sf"/>
</dbReference>
<accession>A0A1X2IFX6</accession>
<dbReference type="Proteomes" id="UP000193560">
    <property type="component" value="Unassembled WGS sequence"/>
</dbReference>
<dbReference type="GO" id="GO:0005667">
    <property type="term" value="C:transcription regulator complex"/>
    <property type="evidence" value="ECO:0007669"/>
    <property type="project" value="TreeGrafter"/>
</dbReference>
<feature type="domain" description="C2H2-type" evidence="7">
    <location>
        <begin position="177"/>
        <end position="206"/>
    </location>
</feature>
<dbReference type="STRING" id="90262.A0A1X2IFX6"/>
<evidence type="ECO:0000256" key="4">
    <source>
        <dbReference type="ARBA" id="ARBA00022833"/>
    </source>
</evidence>
<gene>
    <name evidence="8" type="ORF">BCR42DRAFT_415735</name>
</gene>
<name>A0A1X2IFX6_9FUNG</name>
<feature type="compositionally biased region" description="Polar residues" evidence="6">
    <location>
        <begin position="94"/>
        <end position="104"/>
    </location>
</feature>
<feature type="domain" description="C2H2-type" evidence="7">
    <location>
        <begin position="207"/>
        <end position="236"/>
    </location>
</feature>
<feature type="compositionally biased region" description="Polar residues" evidence="6">
    <location>
        <begin position="157"/>
        <end position="171"/>
    </location>
</feature>
<protein>
    <recommendedName>
        <fullName evidence="7">C2H2-type domain-containing protein</fullName>
    </recommendedName>
</protein>
<feature type="compositionally biased region" description="Low complexity" evidence="6">
    <location>
        <begin position="69"/>
        <end position="93"/>
    </location>
</feature>
<dbReference type="OrthoDB" id="6077919at2759"/>
<dbReference type="AlphaFoldDB" id="A0A1X2IFX6"/>
<keyword evidence="4" id="KW-0862">Zinc</keyword>
<evidence type="ECO:0000256" key="5">
    <source>
        <dbReference type="PROSITE-ProRule" id="PRU00042"/>
    </source>
</evidence>
<feature type="domain" description="C2H2-type" evidence="7">
    <location>
        <begin position="129"/>
        <end position="166"/>
    </location>
</feature>
<evidence type="ECO:0000256" key="3">
    <source>
        <dbReference type="ARBA" id="ARBA00022771"/>
    </source>
</evidence>
<keyword evidence="3 5" id="KW-0863">Zinc-finger</keyword>
<feature type="compositionally biased region" description="Basic and acidic residues" evidence="6">
    <location>
        <begin position="1"/>
        <end position="15"/>
    </location>
</feature>
<dbReference type="GO" id="GO:0031519">
    <property type="term" value="C:PcG protein complex"/>
    <property type="evidence" value="ECO:0007669"/>
    <property type="project" value="TreeGrafter"/>
</dbReference>
<feature type="region of interest" description="Disordered" evidence="6">
    <location>
        <begin position="150"/>
        <end position="171"/>
    </location>
</feature>
<evidence type="ECO:0000256" key="1">
    <source>
        <dbReference type="ARBA" id="ARBA00022723"/>
    </source>
</evidence>
<dbReference type="PANTHER" id="PTHR14003:SF19">
    <property type="entry name" value="YY2 TRANSCRIPTION FACTOR"/>
    <property type="match status" value="1"/>
</dbReference>
<dbReference type="FunFam" id="3.30.160.60:FF:000125">
    <property type="entry name" value="Putative zinc finger protein 143"/>
    <property type="match status" value="1"/>
</dbReference>
<sequence>MQHQDTHPGHSHRLDGSPLPSYPLPQRQEQQPEIQQLQQHYHQHQQGTYPPLPSLPATNSHLPPQHNGHSLTSQPSTLLQQQQQQHPHQNQQPSMLSPPQLAQSSHLAAYAPYPSSVQTVRDSPRFGLYACPEQGCQKQFTDMENYRIHAQSDHRSSTNIHQLKDPNQQIPENSKPYVCEHPGCGRAFKQYGNLKTHVRKHTGERPYQCNFEGCGKNFAQLGNLKTHEKIHWPVKPYVCDYPDCRRGFTQRGNLKAHLIKVHHISSS</sequence>
<evidence type="ECO:0000313" key="9">
    <source>
        <dbReference type="Proteomes" id="UP000193560"/>
    </source>
</evidence>
<dbReference type="SMART" id="SM00355">
    <property type="entry name" value="ZnF_C2H2"/>
    <property type="match status" value="4"/>
</dbReference>
<dbReference type="GO" id="GO:0008270">
    <property type="term" value="F:zinc ion binding"/>
    <property type="evidence" value="ECO:0007669"/>
    <property type="project" value="UniProtKB-KW"/>
</dbReference>
<dbReference type="Gene3D" id="3.30.160.60">
    <property type="entry name" value="Classic Zinc Finger"/>
    <property type="match status" value="3"/>
</dbReference>
<dbReference type="FunFam" id="3.30.160.60:FF:000072">
    <property type="entry name" value="zinc finger protein 143 isoform X1"/>
    <property type="match status" value="1"/>
</dbReference>
<feature type="region of interest" description="Disordered" evidence="6">
    <location>
        <begin position="1"/>
        <end position="104"/>
    </location>
</feature>
<dbReference type="Pfam" id="PF00096">
    <property type="entry name" value="zf-C2H2"/>
    <property type="match status" value="3"/>
</dbReference>
<evidence type="ECO:0000256" key="6">
    <source>
        <dbReference type="SAM" id="MobiDB-lite"/>
    </source>
</evidence>